<sequence length="147" mass="16862">MPYDLIFPDTVRSYSDTPSYAHKLVNRLQSSFALVKQHLENSAEEFCKKPVSLPKSKQIAVGDLVYLHIPRIKIHTSKKLAKFNQGPFRLIKQFSPVIFEIQQVNQPSKRQKVHLKSLIKVVERDTFPNTQVGESPFPEFESVIAGR</sequence>
<dbReference type="OrthoDB" id="10030726at2759"/>
<dbReference type="InterPro" id="IPR054465">
    <property type="entry name" value="Integrase_p58-like_C"/>
</dbReference>
<reference evidence="2 3" key="1">
    <citation type="journal article" date="2019" name="Sci. Rep.">
        <title>Orb-weaving spider Araneus ventricosus genome elucidates the spidroin gene catalogue.</title>
        <authorList>
            <person name="Kono N."/>
            <person name="Nakamura H."/>
            <person name="Ohtoshi R."/>
            <person name="Moran D.A.P."/>
            <person name="Shinohara A."/>
            <person name="Yoshida Y."/>
            <person name="Fujiwara M."/>
            <person name="Mori M."/>
            <person name="Tomita M."/>
            <person name="Arakawa K."/>
        </authorList>
    </citation>
    <scope>NUCLEOTIDE SEQUENCE [LARGE SCALE GENOMIC DNA]</scope>
</reference>
<gene>
    <name evidence="2" type="ORF">AVEN_69182_1</name>
</gene>
<dbReference type="Pfam" id="PF22938">
    <property type="entry name" value="Integrase_p58_C"/>
    <property type="match status" value="1"/>
</dbReference>
<evidence type="ECO:0000259" key="1">
    <source>
        <dbReference type="Pfam" id="PF22938"/>
    </source>
</evidence>
<comment type="caution">
    <text evidence="2">The sequence shown here is derived from an EMBL/GenBank/DDBJ whole genome shotgun (WGS) entry which is preliminary data.</text>
</comment>
<name>A0A4Y2LJ87_ARAVE</name>
<keyword evidence="3" id="KW-1185">Reference proteome</keyword>
<proteinExistence type="predicted"/>
<evidence type="ECO:0000313" key="3">
    <source>
        <dbReference type="Proteomes" id="UP000499080"/>
    </source>
</evidence>
<evidence type="ECO:0000313" key="2">
    <source>
        <dbReference type="EMBL" id="GBN13397.1"/>
    </source>
</evidence>
<dbReference type="Proteomes" id="UP000499080">
    <property type="component" value="Unassembled WGS sequence"/>
</dbReference>
<accession>A0A4Y2LJ87</accession>
<protein>
    <recommendedName>
        <fullName evidence="1">Integrase p58-like C-terminal domain-containing protein</fullName>
    </recommendedName>
</protein>
<dbReference type="EMBL" id="BGPR01005783">
    <property type="protein sequence ID" value="GBN13397.1"/>
    <property type="molecule type" value="Genomic_DNA"/>
</dbReference>
<organism evidence="2 3">
    <name type="scientific">Araneus ventricosus</name>
    <name type="common">Orbweaver spider</name>
    <name type="synonym">Epeira ventricosa</name>
    <dbReference type="NCBI Taxonomy" id="182803"/>
    <lineage>
        <taxon>Eukaryota</taxon>
        <taxon>Metazoa</taxon>
        <taxon>Ecdysozoa</taxon>
        <taxon>Arthropoda</taxon>
        <taxon>Chelicerata</taxon>
        <taxon>Arachnida</taxon>
        <taxon>Araneae</taxon>
        <taxon>Araneomorphae</taxon>
        <taxon>Entelegynae</taxon>
        <taxon>Araneoidea</taxon>
        <taxon>Araneidae</taxon>
        <taxon>Araneus</taxon>
    </lineage>
</organism>
<feature type="domain" description="Integrase p58-like C-terminal" evidence="1">
    <location>
        <begin position="86"/>
        <end position="115"/>
    </location>
</feature>
<dbReference type="AlphaFoldDB" id="A0A4Y2LJ87"/>